<reference evidence="3" key="1">
    <citation type="journal article" date="2019" name="Int. J. Syst. Evol. Microbiol.">
        <title>The Global Catalogue of Microorganisms (GCM) 10K type strain sequencing project: providing services to taxonomists for standard genome sequencing and annotation.</title>
        <authorList>
            <consortium name="The Broad Institute Genomics Platform"/>
            <consortium name="The Broad Institute Genome Sequencing Center for Infectious Disease"/>
            <person name="Wu L."/>
            <person name="Ma J."/>
        </authorList>
    </citation>
    <scope>NUCLEOTIDE SEQUENCE [LARGE SCALE GENOMIC DNA]</scope>
    <source>
        <strain evidence="3">KCTC 42217</strain>
    </source>
</reference>
<dbReference type="EMBL" id="JBHUHZ010000001">
    <property type="protein sequence ID" value="MFD2161966.1"/>
    <property type="molecule type" value="Genomic_DNA"/>
</dbReference>
<dbReference type="PANTHER" id="PTHR13504:SF33">
    <property type="entry name" value="FIC FAMILY PROTEIN"/>
    <property type="match status" value="1"/>
</dbReference>
<dbReference type="RefSeq" id="WP_379125474.1">
    <property type="nucleotide sequence ID" value="NZ_JBHUHZ010000001.1"/>
</dbReference>
<dbReference type="InterPro" id="IPR003812">
    <property type="entry name" value="Fido"/>
</dbReference>
<organism evidence="2 3">
    <name type="scientific">Paradesertivirga mongoliensis</name>
    <dbReference type="NCBI Taxonomy" id="2100740"/>
    <lineage>
        <taxon>Bacteria</taxon>
        <taxon>Pseudomonadati</taxon>
        <taxon>Bacteroidota</taxon>
        <taxon>Sphingobacteriia</taxon>
        <taxon>Sphingobacteriales</taxon>
        <taxon>Sphingobacteriaceae</taxon>
        <taxon>Paradesertivirga</taxon>
    </lineage>
</organism>
<dbReference type="SUPFAM" id="SSF140931">
    <property type="entry name" value="Fic-like"/>
    <property type="match status" value="1"/>
</dbReference>
<evidence type="ECO:0000313" key="3">
    <source>
        <dbReference type="Proteomes" id="UP001597387"/>
    </source>
</evidence>
<name>A0ABW4ZIV5_9SPHI</name>
<comment type="caution">
    <text evidence="2">The sequence shown here is derived from an EMBL/GenBank/DDBJ whole genome shotgun (WGS) entry which is preliminary data.</text>
</comment>
<sequence length="372" mass="42549">MYIHELSNWPLFTWDYQQFSAKLGEIRYRQGKIFGQMNSVGFKLKEEAILQTLTLDVVKSSEIEGEILNSEQVRSSIAKRLGIEVAGITPTDRHVEGVVEMMLDATQKYNTPLTEERLFNWHGSLFPTGRSGLSKITVAEWRKDEKGPMQVVSGAYGREKVHFEAPSATLVQKYMSEFLTWFEEQQDIDLVLKAAIAHLWFVTIHPLDDGNGRITRAITDIQLARADRTGQRFYSMSAQIQKERSAYYNILESTQKGKLDITEWIVWFLECLDRSMDATDQVLEKINIRASFWEANKDVPLNSRQQKMVDTMLDDFYGKLNVSKWAKMCSCSTDTALRDIQDLVGKSILMKDEGGGRSTSYKLNLTQAVKPN</sequence>
<gene>
    <name evidence="2" type="ORF">ACFSJU_06145</name>
</gene>
<accession>A0ABW4ZIV5</accession>
<feature type="domain" description="Fido" evidence="1">
    <location>
        <begin position="113"/>
        <end position="270"/>
    </location>
</feature>
<dbReference type="Proteomes" id="UP001597387">
    <property type="component" value="Unassembled WGS sequence"/>
</dbReference>
<dbReference type="Gene3D" id="1.10.3290.10">
    <property type="entry name" value="Fido-like domain"/>
    <property type="match status" value="1"/>
</dbReference>
<dbReference type="InterPro" id="IPR036388">
    <property type="entry name" value="WH-like_DNA-bd_sf"/>
</dbReference>
<evidence type="ECO:0000313" key="2">
    <source>
        <dbReference type="EMBL" id="MFD2161966.1"/>
    </source>
</evidence>
<evidence type="ECO:0000259" key="1">
    <source>
        <dbReference type="PROSITE" id="PS51459"/>
    </source>
</evidence>
<dbReference type="InterPro" id="IPR036597">
    <property type="entry name" value="Fido-like_dom_sf"/>
</dbReference>
<protein>
    <submittedName>
        <fullName evidence="2">Fic family protein</fullName>
    </submittedName>
</protein>
<dbReference type="InterPro" id="IPR025230">
    <property type="entry name" value="DUF4172"/>
</dbReference>
<dbReference type="Pfam" id="PF02661">
    <property type="entry name" value="Fic"/>
    <property type="match status" value="1"/>
</dbReference>
<proteinExistence type="predicted"/>
<dbReference type="Gene3D" id="1.10.10.10">
    <property type="entry name" value="Winged helix-like DNA-binding domain superfamily/Winged helix DNA-binding domain"/>
    <property type="match status" value="1"/>
</dbReference>
<dbReference type="PANTHER" id="PTHR13504">
    <property type="entry name" value="FIDO DOMAIN-CONTAINING PROTEIN DDB_G0283145"/>
    <property type="match status" value="1"/>
</dbReference>
<dbReference type="Pfam" id="PF13776">
    <property type="entry name" value="DUF4172"/>
    <property type="match status" value="1"/>
</dbReference>
<dbReference type="PROSITE" id="PS51459">
    <property type="entry name" value="FIDO"/>
    <property type="match status" value="1"/>
</dbReference>
<dbReference type="InterPro" id="IPR040198">
    <property type="entry name" value="Fido_containing"/>
</dbReference>
<keyword evidence="3" id="KW-1185">Reference proteome</keyword>